<feature type="compositionally biased region" description="Basic and acidic residues" evidence="1">
    <location>
        <begin position="199"/>
        <end position="214"/>
    </location>
</feature>
<dbReference type="AlphaFoldDB" id="A0A2R6WTR2"/>
<dbReference type="EMBL" id="KZ772730">
    <property type="protein sequence ID" value="PTQ37245.1"/>
    <property type="molecule type" value="Genomic_DNA"/>
</dbReference>
<evidence type="ECO:0000256" key="1">
    <source>
        <dbReference type="SAM" id="MobiDB-lite"/>
    </source>
</evidence>
<feature type="compositionally biased region" description="Basic and acidic residues" evidence="1">
    <location>
        <begin position="94"/>
        <end position="106"/>
    </location>
</feature>
<feature type="region of interest" description="Disordered" evidence="1">
    <location>
        <begin position="38"/>
        <end position="70"/>
    </location>
</feature>
<organism evidence="2 3">
    <name type="scientific">Marchantia polymorpha</name>
    <name type="common">Common liverwort</name>
    <name type="synonym">Marchantia aquatica</name>
    <dbReference type="NCBI Taxonomy" id="3197"/>
    <lineage>
        <taxon>Eukaryota</taxon>
        <taxon>Viridiplantae</taxon>
        <taxon>Streptophyta</taxon>
        <taxon>Embryophyta</taxon>
        <taxon>Marchantiophyta</taxon>
        <taxon>Marchantiopsida</taxon>
        <taxon>Marchantiidae</taxon>
        <taxon>Marchantiales</taxon>
        <taxon>Marchantiaceae</taxon>
        <taxon>Marchantia</taxon>
    </lineage>
</organism>
<evidence type="ECO:0000313" key="2">
    <source>
        <dbReference type="EMBL" id="PTQ37245.1"/>
    </source>
</evidence>
<feature type="region of interest" description="Disordered" evidence="1">
    <location>
        <begin position="87"/>
        <end position="132"/>
    </location>
</feature>
<reference evidence="3" key="1">
    <citation type="journal article" date="2017" name="Cell">
        <title>Insights into land plant evolution garnered from the Marchantia polymorpha genome.</title>
        <authorList>
            <person name="Bowman J.L."/>
            <person name="Kohchi T."/>
            <person name="Yamato K.T."/>
            <person name="Jenkins J."/>
            <person name="Shu S."/>
            <person name="Ishizaki K."/>
            <person name="Yamaoka S."/>
            <person name="Nishihama R."/>
            <person name="Nakamura Y."/>
            <person name="Berger F."/>
            <person name="Adam C."/>
            <person name="Aki S.S."/>
            <person name="Althoff F."/>
            <person name="Araki T."/>
            <person name="Arteaga-Vazquez M.A."/>
            <person name="Balasubrmanian S."/>
            <person name="Barry K."/>
            <person name="Bauer D."/>
            <person name="Boehm C.R."/>
            <person name="Briginshaw L."/>
            <person name="Caballero-Perez J."/>
            <person name="Catarino B."/>
            <person name="Chen F."/>
            <person name="Chiyoda S."/>
            <person name="Chovatia M."/>
            <person name="Davies K.M."/>
            <person name="Delmans M."/>
            <person name="Demura T."/>
            <person name="Dierschke T."/>
            <person name="Dolan L."/>
            <person name="Dorantes-Acosta A.E."/>
            <person name="Eklund D.M."/>
            <person name="Florent S.N."/>
            <person name="Flores-Sandoval E."/>
            <person name="Fujiyama A."/>
            <person name="Fukuzawa H."/>
            <person name="Galik B."/>
            <person name="Grimanelli D."/>
            <person name="Grimwood J."/>
            <person name="Grossniklaus U."/>
            <person name="Hamada T."/>
            <person name="Haseloff J."/>
            <person name="Hetherington A.J."/>
            <person name="Higo A."/>
            <person name="Hirakawa Y."/>
            <person name="Hundley H.N."/>
            <person name="Ikeda Y."/>
            <person name="Inoue K."/>
            <person name="Inoue S.I."/>
            <person name="Ishida S."/>
            <person name="Jia Q."/>
            <person name="Kakita M."/>
            <person name="Kanazawa T."/>
            <person name="Kawai Y."/>
            <person name="Kawashima T."/>
            <person name="Kennedy M."/>
            <person name="Kinose K."/>
            <person name="Kinoshita T."/>
            <person name="Kohara Y."/>
            <person name="Koide E."/>
            <person name="Komatsu K."/>
            <person name="Kopischke S."/>
            <person name="Kubo M."/>
            <person name="Kyozuka J."/>
            <person name="Lagercrantz U."/>
            <person name="Lin S.S."/>
            <person name="Lindquist E."/>
            <person name="Lipzen A.M."/>
            <person name="Lu C.W."/>
            <person name="De Luna E."/>
            <person name="Martienssen R.A."/>
            <person name="Minamino N."/>
            <person name="Mizutani M."/>
            <person name="Mizutani M."/>
            <person name="Mochizuki N."/>
            <person name="Monte I."/>
            <person name="Mosher R."/>
            <person name="Nagasaki H."/>
            <person name="Nakagami H."/>
            <person name="Naramoto S."/>
            <person name="Nishitani K."/>
            <person name="Ohtani M."/>
            <person name="Okamoto T."/>
            <person name="Okumura M."/>
            <person name="Phillips J."/>
            <person name="Pollak B."/>
            <person name="Reinders A."/>
            <person name="Rovekamp M."/>
            <person name="Sano R."/>
            <person name="Sawa S."/>
            <person name="Schmid M.W."/>
            <person name="Shirakawa M."/>
            <person name="Solano R."/>
            <person name="Spunde A."/>
            <person name="Suetsugu N."/>
            <person name="Sugano S."/>
            <person name="Sugiyama A."/>
            <person name="Sun R."/>
            <person name="Suzuki Y."/>
            <person name="Takenaka M."/>
            <person name="Takezawa D."/>
            <person name="Tomogane H."/>
            <person name="Tsuzuki M."/>
            <person name="Ueda T."/>
            <person name="Umeda M."/>
            <person name="Ward J.M."/>
            <person name="Watanabe Y."/>
            <person name="Yazaki K."/>
            <person name="Yokoyama R."/>
            <person name="Yoshitake Y."/>
            <person name="Yotsui I."/>
            <person name="Zachgo S."/>
            <person name="Schmutz J."/>
        </authorList>
    </citation>
    <scope>NUCLEOTIDE SEQUENCE [LARGE SCALE GENOMIC DNA]</scope>
    <source>
        <strain evidence="3">Tak-1</strain>
    </source>
</reference>
<dbReference type="Proteomes" id="UP000244005">
    <property type="component" value="Unassembled WGS sequence"/>
</dbReference>
<gene>
    <name evidence="2" type="ORF">MARPO_0058s0035</name>
</gene>
<protein>
    <submittedName>
        <fullName evidence="2">Uncharacterized protein</fullName>
    </submittedName>
</protein>
<dbReference type="Gramene" id="Mp5g20570.1">
    <property type="protein sequence ID" value="Mp5g20570.1.cds1"/>
    <property type="gene ID" value="Mp5g20570"/>
</dbReference>
<feature type="compositionally biased region" description="Basic and acidic residues" evidence="1">
    <location>
        <begin position="172"/>
        <end position="184"/>
    </location>
</feature>
<proteinExistence type="predicted"/>
<keyword evidence="3" id="KW-1185">Reference proteome</keyword>
<feature type="region of interest" description="Disordered" evidence="1">
    <location>
        <begin position="150"/>
        <end position="214"/>
    </location>
</feature>
<feature type="compositionally biased region" description="Basic residues" evidence="1">
    <location>
        <begin position="119"/>
        <end position="128"/>
    </location>
</feature>
<name>A0A2R6WTR2_MARPO</name>
<sequence length="214" mass="23807">MGGILRAPVGGSLFCTRLRRNSHLRSARGVLRRMANLAPPADTLGHRAGQGGAEPGSTKDGDREPASPRRHTLASCFARWERRGSEGVAASPGWRRERERERERRLVRGQASKQASGGARRRGQKRNPARVNWRRTERIRGVEPRWPSERRRVAPGGLGLGLGFRQGCQQSGERRSEEGWGKREGKGRRRGKGGGLVVEGRRARRGTERNGSER</sequence>
<evidence type="ECO:0000313" key="3">
    <source>
        <dbReference type="Proteomes" id="UP000244005"/>
    </source>
</evidence>
<accession>A0A2R6WTR2</accession>
<feature type="compositionally biased region" description="Basic and acidic residues" evidence="1">
    <location>
        <begin position="57"/>
        <end position="67"/>
    </location>
</feature>